<organism evidence="2">
    <name type="scientific">Blattabacterium sp.</name>
    <name type="common">Lamproblatta sp.</name>
    <dbReference type="NCBI Taxonomy" id="2712812"/>
    <lineage>
        <taxon>Bacteria</taxon>
        <taxon>Pseudomonadati</taxon>
        <taxon>Bacteroidota</taxon>
        <taxon>Flavobacteriia</taxon>
        <taxon>Flavobacteriales</taxon>
        <taxon>Blattabacteriaceae</taxon>
        <taxon>Blattabacterium</taxon>
    </lineage>
</organism>
<evidence type="ECO:0000259" key="1">
    <source>
        <dbReference type="Pfam" id="PF13588"/>
    </source>
</evidence>
<feature type="domain" description="Type I restriction enzyme R protein N-terminal" evidence="1">
    <location>
        <begin position="35"/>
        <end position="141"/>
    </location>
</feature>
<dbReference type="InterPro" id="IPR029464">
    <property type="entry name" value="HSDR_N"/>
</dbReference>
<reference evidence="2" key="1">
    <citation type="journal article" date="2020" name="Biol. Lett.">
        <title>Evolutionary rates are correlated between cockroach symbionts and mitochondrial genomes.</title>
        <authorList>
            <person name="Arab D.A."/>
            <person name="Bourguignon T."/>
            <person name="Wang Z."/>
            <person name="Ho S.Y.W."/>
            <person name="Lo N."/>
        </authorList>
    </citation>
    <scope>NUCLEOTIDE SEQUENCE</scope>
    <source>
        <strain evidence="2">DHOG29538</strain>
    </source>
</reference>
<proteinExistence type="predicted"/>
<sequence length="141" mass="17323">MSIFNFCINHLHLKKINNKIFIYCMIRKKFYSFTKEEITRQYIIFFLKKKKKYSSIKVEFPFKINQLNKRLDILVFFRKKPYIIIECKAPNILLTQKTFDQISLYNKKIKAPYLMISNGIKNFIFQSNKYKKKYIYIKYIP</sequence>
<accession>A0A6G6BVD7</accession>
<dbReference type="EMBL" id="MN041969">
    <property type="protein sequence ID" value="QID55949.1"/>
    <property type="molecule type" value="Genomic_DNA"/>
</dbReference>
<dbReference type="Pfam" id="PF13588">
    <property type="entry name" value="HSDR_N_2"/>
    <property type="match status" value="1"/>
</dbReference>
<protein>
    <recommendedName>
        <fullName evidence="1">Type I restriction enzyme R protein N-terminal domain-containing protein</fullName>
    </recommendedName>
</protein>
<name>A0A6G6BVD7_9FLAO</name>
<evidence type="ECO:0000313" key="2">
    <source>
        <dbReference type="EMBL" id="QID55949.1"/>
    </source>
</evidence>
<dbReference type="AlphaFoldDB" id="A0A6G6BVD7"/>
<feature type="non-terminal residue" evidence="2">
    <location>
        <position position="141"/>
    </location>
</feature>